<feature type="domain" description="PARG helical" evidence="7">
    <location>
        <begin position="174"/>
        <end position="292"/>
    </location>
</feature>
<sequence>MAECSTPERYLNGERDQVEREEKFDMYTEDYRGHQPVDYRIIKGPPLEYLTGICPYPPSIPSMDEIQIKTCLFLIKPFRYSPNQHGKYPQAIRNEHKYIDIWDEHHVRMPCSPRNVDKNGRERWPNIVVALSNLKKKCEQKSANFDDLKKTIELCADRTYNVACLEYLFKEIFSDEQRLHFISVVLPSICSLAMKVDIICSQPPPLLRAGSNESITMSQVQAASLLACSFFCLFPCRSGSRLKKEYKYFQDPNFNALYLRGGREKVEKIRCIVHYFERIQVRKPTGVITFRRYSIPSQYVPKWSESNKNLIPVHFTTAKKIEDIECSLQVDFANRYIGGGVLNTGCVQEEIRFAICPEMIVSILVCEAMDDDECIFLIGCERYSSYRGYSKTFQYDTDYQDRSFKDNWGRKWSHVVAIDAIYFDDPLKQFDMKIIKREILKAYTGFYSRKPTNQVAFPVVTGNWGCGAFNGDREVKAIIQLMAASQTVRPMIYTAFGDKKLIESFAAIYDYLIGERATVRDLYRYLKKFCEASEKTTLFEFIRKTPVNVLRQ</sequence>
<dbReference type="GO" id="GO:0005975">
    <property type="term" value="P:carbohydrate metabolic process"/>
    <property type="evidence" value="ECO:0007669"/>
    <property type="project" value="InterPro"/>
</dbReference>
<feature type="binding site" evidence="5">
    <location>
        <position position="334"/>
    </location>
    <ligand>
        <name>substrate</name>
    </ligand>
</feature>
<evidence type="ECO:0000259" key="6">
    <source>
        <dbReference type="Pfam" id="PF05028"/>
    </source>
</evidence>
<dbReference type="Pfam" id="PF05028">
    <property type="entry name" value="PARG_cat_C"/>
    <property type="match status" value="1"/>
</dbReference>
<feature type="binding site" evidence="5">
    <location>
        <position position="389"/>
    </location>
    <ligand>
        <name>substrate</name>
    </ligand>
</feature>
<organism evidence="8 9">
    <name type="scientific">Adineta ricciae</name>
    <name type="common">Rotifer</name>
    <dbReference type="NCBI Taxonomy" id="249248"/>
    <lineage>
        <taxon>Eukaryota</taxon>
        <taxon>Metazoa</taxon>
        <taxon>Spiralia</taxon>
        <taxon>Gnathifera</taxon>
        <taxon>Rotifera</taxon>
        <taxon>Eurotatoria</taxon>
        <taxon>Bdelloidea</taxon>
        <taxon>Adinetida</taxon>
        <taxon>Adinetidae</taxon>
        <taxon>Adineta</taxon>
    </lineage>
</organism>
<feature type="active site" evidence="4">
    <location>
        <position position="349"/>
    </location>
</feature>
<evidence type="ECO:0000259" key="7">
    <source>
        <dbReference type="Pfam" id="PF20811"/>
    </source>
</evidence>
<dbReference type="GO" id="GO:1990966">
    <property type="term" value="P:ATP generation from poly-ADP-D-ribose"/>
    <property type="evidence" value="ECO:0007669"/>
    <property type="project" value="TreeGrafter"/>
</dbReference>
<dbReference type="Pfam" id="PF20811">
    <property type="entry name" value="PARG_cat_N"/>
    <property type="match status" value="1"/>
</dbReference>
<dbReference type="EMBL" id="CAJNOJ010000048">
    <property type="protein sequence ID" value="CAF0955563.1"/>
    <property type="molecule type" value="Genomic_DNA"/>
</dbReference>
<dbReference type="InterPro" id="IPR007724">
    <property type="entry name" value="Poly_GlycHdrlase"/>
</dbReference>
<feature type="domain" description="PARG catalytic Macro" evidence="6">
    <location>
        <begin position="301"/>
        <end position="501"/>
    </location>
</feature>
<dbReference type="InterPro" id="IPR046372">
    <property type="entry name" value="PARG_cat_C"/>
</dbReference>
<protein>
    <recommendedName>
        <fullName evidence="2">poly(ADP-ribose) glycohydrolase</fullName>
        <ecNumber evidence="2">3.2.1.143</ecNumber>
    </recommendedName>
</protein>
<dbReference type="GO" id="GO:0004649">
    <property type="term" value="F:poly(ADP-ribose) glycohydrolase activity"/>
    <property type="evidence" value="ECO:0007669"/>
    <property type="project" value="UniProtKB-EC"/>
</dbReference>
<feature type="active site" evidence="4">
    <location>
        <position position="350"/>
    </location>
</feature>
<dbReference type="PANTHER" id="PTHR12837">
    <property type="entry name" value="POLY ADP-RIBOSE GLYCOHYDROLASE"/>
    <property type="match status" value="1"/>
</dbReference>
<evidence type="ECO:0000256" key="3">
    <source>
        <dbReference type="ARBA" id="ARBA00022801"/>
    </source>
</evidence>
<comment type="caution">
    <text evidence="8">The sequence shown here is derived from an EMBL/GenBank/DDBJ whole genome shotgun (WGS) entry which is preliminary data.</text>
</comment>
<evidence type="ECO:0000256" key="1">
    <source>
        <dbReference type="ARBA" id="ARBA00009545"/>
    </source>
</evidence>
<accession>A0A814DHL7</accession>
<evidence type="ECO:0000313" key="8">
    <source>
        <dbReference type="EMBL" id="CAF0955563.1"/>
    </source>
</evidence>
<evidence type="ECO:0000256" key="2">
    <source>
        <dbReference type="ARBA" id="ARBA00012255"/>
    </source>
</evidence>
<evidence type="ECO:0000256" key="4">
    <source>
        <dbReference type="PIRSR" id="PIRSR607724-1"/>
    </source>
</evidence>
<evidence type="ECO:0000256" key="5">
    <source>
        <dbReference type="PIRSR" id="PIRSR607724-2"/>
    </source>
</evidence>
<dbReference type="EC" id="3.2.1.143" evidence="2"/>
<feature type="binding site" evidence="5">
    <location>
        <position position="348"/>
    </location>
    <ligand>
        <name>substrate</name>
    </ligand>
</feature>
<dbReference type="GO" id="GO:0006282">
    <property type="term" value="P:regulation of DNA repair"/>
    <property type="evidence" value="ECO:0007669"/>
    <property type="project" value="InterPro"/>
</dbReference>
<proteinExistence type="inferred from homology"/>
<dbReference type="AlphaFoldDB" id="A0A814DHL7"/>
<keyword evidence="3" id="KW-0378">Hydrolase</keyword>
<dbReference type="GO" id="GO:0005737">
    <property type="term" value="C:cytoplasm"/>
    <property type="evidence" value="ECO:0007669"/>
    <property type="project" value="TreeGrafter"/>
</dbReference>
<dbReference type="Proteomes" id="UP000663852">
    <property type="component" value="Unassembled WGS sequence"/>
</dbReference>
<gene>
    <name evidence="8" type="ORF">EDS130_LOCUS12571</name>
</gene>
<dbReference type="OrthoDB" id="1937899at2759"/>
<name>A0A814DHL7_ADIRI</name>
<dbReference type="PANTHER" id="PTHR12837:SF15">
    <property type="entry name" value="POLY(ADP-RIBOSE) GLYCOHYDROLASE"/>
    <property type="match status" value="1"/>
</dbReference>
<dbReference type="GO" id="GO:0005634">
    <property type="term" value="C:nucleus"/>
    <property type="evidence" value="ECO:0007669"/>
    <property type="project" value="TreeGrafter"/>
</dbReference>
<reference evidence="8" key="1">
    <citation type="submission" date="2021-02" db="EMBL/GenBank/DDBJ databases">
        <authorList>
            <person name="Nowell W R."/>
        </authorList>
    </citation>
    <scope>NUCLEOTIDE SEQUENCE</scope>
</reference>
<dbReference type="GO" id="GO:0009225">
    <property type="term" value="P:nucleotide-sugar metabolic process"/>
    <property type="evidence" value="ECO:0007669"/>
    <property type="project" value="TreeGrafter"/>
</dbReference>
<comment type="similarity">
    <text evidence="1">Belongs to the poly(ADP-ribose) glycohydrolase family.</text>
</comment>
<evidence type="ECO:0000313" key="9">
    <source>
        <dbReference type="Proteomes" id="UP000663852"/>
    </source>
</evidence>
<feature type="active site" evidence="4">
    <location>
        <position position="331"/>
    </location>
</feature>
<dbReference type="InterPro" id="IPR048362">
    <property type="entry name" value="PARG_helical"/>
</dbReference>